<feature type="binding site" evidence="6">
    <location>
        <begin position="23"/>
        <end position="30"/>
    </location>
    <ligand>
        <name>ATP</name>
        <dbReference type="ChEBI" id="CHEBI:30616"/>
    </ligand>
</feature>
<dbReference type="GO" id="GO:0005524">
    <property type="term" value="F:ATP binding"/>
    <property type="evidence" value="ECO:0007669"/>
    <property type="project" value="UniProtKB-KW"/>
</dbReference>
<dbReference type="InterPro" id="IPR027417">
    <property type="entry name" value="P-loop_NTPase"/>
</dbReference>
<dbReference type="PROSITE" id="PS50052">
    <property type="entry name" value="GUANYLATE_KINASE_2"/>
    <property type="match status" value="1"/>
</dbReference>
<dbReference type="HAMAP" id="MF_00836">
    <property type="entry name" value="PhnN"/>
    <property type="match status" value="1"/>
</dbReference>
<reference evidence="8 9" key="1">
    <citation type="submission" date="2015-12" db="EMBL/GenBank/DDBJ databases">
        <authorList>
            <person name="Shamseldin A."/>
            <person name="Moawad H."/>
            <person name="Abd El-Rahim W.M."/>
            <person name="Sadowsky M.J."/>
        </authorList>
    </citation>
    <scope>NUCLEOTIDE SEQUENCE [LARGE SCALE GENOMIC DNA]</scope>
    <source>
        <strain evidence="8 9">JC234</strain>
    </source>
</reference>
<keyword evidence="5 6" id="KW-0067">ATP-binding</keyword>
<dbReference type="GO" id="GO:0005829">
    <property type="term" value="C:cytosol"/>
    <property type="evidence" value="ECO:0007669"/>
    <property type="project" value="TreeGrafter"/>
</dbReference>
<dbReference type="Pfam" id="PF00625">
    <property type="entry name" value="Guanylate_kin"/>
    <property type="match status" value="1"/>
</dbReference>
<feature type="domain" description="Guanylate kinase-like" evidence="7">
    <location>
        <begin position="16"/>
        <end position="196"/>
    </location>
</feature>
<dbReference type="GO" id="GO:0033863">
    <property type="term" value="F:ribose 1,5-bisphosphate phosphokinase activity"/>
    <property type="evidence" value="ECO:0007669"/>
    <property type="project" value="UniProtKB-UniRule"/>
</dbReference>
<dbReference type="UniPathway" id="UPA00087">
    <property type="reaction ID" value="UER00175"/>
</dbReference>
<keyword evidence="9" id="KW-1185">Reference proteome</keyword>
<proteinExistence type="inferred from homology"/>
<dbReference type="GO" id="GO:0019634">
    <property type="term" value="P:organic phosphonate metabolic process"/>
    <property type="evidence" value="ECO:0007669"/>
    <property type="project" value="UniProtKB-UniRule"/>
</dbReference>
<evidence type="ECO:0000256" key="3">
    <source>
        <dbReference type="ARBA" id="ARBA00022679"/>
    </source>
</evidence>
<evidence type="ECO:0000259" key="7">
    <source>
        <dbReference type="PROSITE" id="PS50052"/>
    </source>
</evidence>
<dbReference type="PANTHER" id="PTHR23117:SF8">
    <property type="entry name" value="RIBOSE 1,5-BISPHOSPHATE PHOSPHOKINASE PHNN"/>
    <property type="match status" value="1"/>
</dbReference>
<gene>
    <name evidence="6" type="primary">phnN</name>
    <name evidence="8" type="ORF">AWJ14_03315</name>
</gene>
<evidence type="ECO:0000256" key="4">
    <source>
        <dbReference type="ARBA" id="ARBA00022741"/>
    </source>
</evidence>
<organism evidence="8 9">
    <name type="scientific">Hoeflea olei</name>
    <dbReference type="NCBI Taxonomy" id="1480615"/>
    <lineage>
        <taxon>Bacteria</taxon>
        <taxon>Pseudomonadati</taxon>
        <taxon>Pseudomonadota</taxon>
        <taxon>Alphaproteobacteria</taxon>
        <taxon>Hyphomicrobiales</taxon>
        <taxon>Rhizobiaceae</taxon>
        <taxon>Hoeflea</taxon>
    </lineage>
</organism>
<comment type="catalytic activity">
    <reaction evidence="1 6">
        <text>alpha-D-ribose 1,5-bisphosphate + ATP = 5-phospho-alpha-D-ribose 1-diphosphate + ADP</text>
        <dbReference type="Rhea" id="RHEA:20109"/>
        <dbReference type="ChEBI" id="CHEBI:30616"/>
        <dbReference type="ChEBI" id="CHEBI:58017"/>
        <dbReference type="ChEBI" id="CHEBI:68688"/>
        <dbReference type="ChEBI" id="CHEBI:456216"/>
        <dbReference type="EC" id="2.7.4.23"/>
    </reaction>
</comment>
<dbReference type="AlphaFoldDB" id="A0A1C1YWS9"/>
<evidence type="ECO:0000256" key="2">
    <source>
        <dbReference type="ARBA" id="ARBA00005069"/>
    </source>
</evidence>
<evidence type="ECO:0000256" key="6">
    <source>
        <dbReference type="HAMAP-Rule" id="MF_00836"/>
    </source>
</evidence>
<keyword evidence="4 6" id="KW-0547">Nucleotide-binding</keyword>
<evidence type="ECO:0000313" key="9">
    <source>
        <dbReference type="Proteomes" id="UP000094795"/>
    </source>
</evidence>
<dbReference type="NCBIfam" id="TIGR02322">
    <property type="entry name" value="phosphon_PhnN"/>
    <property type="match status" value="1"/>
</dbReference>
<evidence type="ECO:0000313" key="8">
    <source>
        <dbReference type="EMBL" id="OCW57836.1"/>
    </source>
</evidence>
<dbReference type="GO" id="GO:0006015">
    <property type="term" value="P:5-phosphoribose 1-diphosphate biosynthetic process"/>
    <property type="evidence" value="ECO:0007669"/>
    <property type="project" value="UniProtKB-UniRule"/>
</dbReference>
<accession>A0A1C1YWS9</accession>
<comment type="caution">
    <text evidence="8">The sequence shown here is derived from an EMBL/GenBank/DDBJ whole genome shotgun (WGS) entry which is preliminary data.</text>
</comment>
<dbReference type="Gene3D" id="3.40.50.300">
    <property type="entry name" value="P-loop containing nucleotide triphosphate hydrolases"/>
    <property type="match status" value="1"/>
</dbReference>
<protein>
    <recommendedName>
        <fullName evidence="6">Ribose 1,5-bisphosphate phosphokinase PhnN</fullName>
        <ecNumber evidence="6">2.7.4.23</ecNumber>
    </recommendedName>
    <alternativeName>
        <fullName evidence="6">Ribose 1,5-bisphosphokinase</fullName>
    </alternativeName>
</protein>
<dbReference type="SMART" id="SM00072">
    <property type="entry name" value="GuKc"/>
    <property type="match status" value="1"/>
</dbReference>
<dbReference type="STRING" id="1480615.AWJ14_03315"/>
<dbReference type="Proteomes" id="UP000094795">
    <property type="component" value="Unassembled WGS sequence"/>
</dbReference>
<dbReference type="EMBL" id="LQZT01000012">
    <property type="protein sequence ID" value="OCW57836.1"/>
    <property type="molecule type" value="Genomic_DNA"/>
</dbReference>
<dbReference type="RefSeq" id="WP_139112594.1">
    <property type="nucleotide sequence ID" value="NZ_LQZT01000012.1"/>
</dbReference>
<evidence type="ECO:0000256" key="5">
    <source>
        <dbReference type="ARBA" id="ARBA00022840"/>
    </source>
</evidence>
<dbReference type="EC" id="2.7.4.23" evidence="6"/>
<dbReference type="InterPro" id="IPR012699">
    <property type="entry name" value="PhnN"/>
</dbReference>
<dbReference type="SUPFAM" id="SSF52540">
    <property type="entry name" value="P-loop containing nucleoside triphosphate hydrolases"/>
    <property type="match status" value="1"/>
</dbReference>
<dbReference type="OrthoDB" id="341217at2"/>
<comment type="pathway">
    <text evidence="2 6">Metabolic intermediate biosynthesis; 5-phospho-alpha-D-ribose 1-diphosphate biosynthesis; 5-phospho-alpha-D-ribose 1-diphosphate from D-ribose 5-phosphate (route II): step 3/3.</text>
</comment>
<comment type="similarity">
    <text evidence="6">Belongs to the ribose 1,5-bisphosphokinase family.</text>
</comment>
<dbReference type="InterPro" id="IPR008144">
    <property type="entry name" value="Guanylate_kin-like_dom"/>
</dbReference>
<sequence>MANALDRQPAAAPVPGRLIVVLGPSGSGKDTLIGLARAALADRPEVMFVRRAITRPAEAGGEDHLALSDAEFDACIDEGRFALTWAANGLRYGLPRDLEAHLAQGRVAVVNGSRGAWRVIRDVFPGALAVGISIEPGILAHRLAARGRESATEIAARLVRASALTDEVEADLVIDNSGPAEIAGDRLVAYIREALAP</sequence>
<keyword evidence="8" id="KW-0418">Kinase</keyword>
<dbReference type="PANTHER" id="PTHR23117">
    <property type="entry name" value="GUANYLATE KINASE-RELATED"/>
    <property type="match status" value="1"/>
</dbReference>
<comment type="function">
    <text evidence="6">Catalyzes the phosphorylation of ribose 1,5-bisphosphate to 5-phospho-D-ribosyl alpha-1-diphosphate (PRPP).</text>
</comment>
<name>A0A1C1YWS9_9HYPH</name>
<evidence type="ECO:0000256" key="1">
    <source>
        <dbReference type="ARBA" id="ARBA00000373"/>
    </source>
</evidence>
<keyword evidence="3 6" id="KW-0808">Transferase</keyword>
<dbReference type="InterPro" id="IPR008145">
    <property type="entry name" value="GK/Ca_channel_bsu"/>
</dbReference>